<organism evidence="1 2">
    <name type="scientific">Aspergillus minisclerotigenes</name>
    <dbReference type="NCBI Taxonomy" id="656917"/>
    <lineage>
        <taxon>Eukaryota</taxon>
        <taxon>Fungi</taxon>
        <taxon>Dikarya</taxon>
        <taxon>Ascomycota</taxon>
        <taxon>Pezizomycotina</taxon>
        <taxon>Eurotiomycetes</taxon>
        <taxon>Eurotiomycetidae</taxon>
        <taxon>Eurotiales</taxon>
        <taxon>Aspergillaceae</taxon>
        <taxon>Aspergillus</taxon>
        <taxon>Aspergillus subgen. Circumdati</taxon>
    </lineage>
</organism>
<name>A0A5N6IWS7_9EURO</name>
<gene>
    <name evidence="1" type="ORF">BDV30DRAFT_153497</name>
</gene>
<dbReference type="Proteomes" id="UP000326289">
    <property type="component" value="Unassembled WGS sequence"/>
</dbReference>
<evidence type="ECO:0000313" key="2">
    <source>
        <dbReference type="Proteomes" id="UP000326289"/>
    </source>
</evidence>
<sequence length="127" mass="14942">MGPGLQETLNFGSKKSFDKFDEHDTLLVMHIPCYNEDEAVLRKTIESCVASGYNRKRKLLLSSPTERWLLLARSPPTEFYWKIYSTTKPIWWWGLMVRPIHTLHLTRMARRTTMHFAARAISERCPM</sequence>
<dbReference type="AlphaFoldDB" id="A0A5N6IWS7"/>
<protein>
    <submittedName>
        <fullName evidence="1">Uncharacterized protein</fullName>
    </submittedName>
</protein>
<reference evidence="1 2" key="1">
    <citation type="submission" date="2019-04" db="EMBL/GenBank/DDBJ databases">
        <title>Fungal friends and foes A comparative genomics study of 23 Aspergillus species from section Flavi.</title>
        <authorList>
            <consortium name="DOE Joint Genome Institute"/>
            <person name="Kjaerbolling I."/>
            <person name="Vesth T.C."/>
            <person name="Frisvad J.C."/>
            <person name="Nybo J.L."/>
            <person name="Theobald S."/>
            <person name="Kildgaard S."/>
            <person name="Petersen T.I."/>
            <person name="Kuo A."/>
            <person name="Sato A."/>
            <person name="Lyhne E.K."/>
            <person name="Kogle M.E."/>
            <person name="Wiebenga A."/>
            <person name="Kun R.S."/>
            <person name="Lubbers R.J."/>
            <person name="Makela M.R."/>
            <person name="Barry K."/>
            <person name="Chovatia M."/>
            <person name="Clum A."/>
            <person name="Daum C."/>
            <person name="Haridas S."/>
            <person name="He G."/>
            <person name="LaButti K."/>
            <person name="Lipzen A."/>
            <person name="Mondo S."/>
            <person name="Pangilinan J."/>
            <person name="Riley R."/>
            <person name="Salamov A."/>
            <person name="Simmons B.A."/>
            <person name="Magnuson J.K."/>
            <person name="Henrissat B."/>
            <person name="Mortensen U.H."/>
            <person name="Larsen T.O."/>
            <person name="De vries R.P."/>
            <person name="Grigoriev I.V."/>
            <person name="Machida M."/>
            <person name="Baker S.E."/>
            <person name="Andersen M.R."/>
        </authorList>
    </citation>
    <scope>NUCLEOTIDE SEQUENCE [LARGE SCALE GENOMIC DNA]</scope>
    <source>
        <strain evidence="1 2">CBS 117635</strain>
    </source>
</reference>
<proteinExistence type="predicted"/>
<keyword evidence="2" id="KW-1185">Reference proteome</keyword>
<dbReference type="EMBL" id="ML732822">
    <property type="protein sequence ID" value="KAB8271016.1"/>
    <property type="molecule type" value="Genomic_DNA"/>
</dbReference>
<evidence type="ECO:0000313" key="1">
    <source>
        <dbReference type="EMBL" id="KAB8271016.1"/>
    </source>
</evidence>
<accession>A0A5N6IWS7</accession>